<evidence type="ECO:0000256" key="2">
    <source>
        <dbReference type="ARBA" id="ARBA00022737"/>
    </source>
</evidence>
<accession>A0ABM0K7B3</accession>
<evidence type="ECO:0000256" key="1">
    <source>
        <dbReference type="ARBA" id="ARBA00022723"/>
    </source>
</evidence>
<dbReference type="CDD" id="cd00051">
    <property type="entry name" value="EFh"/>
    <property type="match status" value="1"/>
</dbReference>
<dbReference type="SUPFAM" id="SSF47473">
    <property type="entry name" value="EF-hand"/>
    <property type="match status" value="1"/>
</dbReference>
<dbReference type="InterPro" id="IPR002048">
    <property type="entry name" value="EF_hand_dom"/>
</dbReference>
<reference evidence="6" key="1">
    <citation type="submission" date="2025-08" db="UniProtKB">
        <authorList>
            <consortium name="RefSeq"/>
        </authorList>
    </citation>
    <scope>IDENTIFICATION</scope>
</reference>
<keyword evidence="5" id="KW-1185">Reference proteome</keyword>
<dbReference type="InterPro" id="IPR011992">
    <property type="entry name" value="EF-hand-dom_pair"/>
</dbReference>
<feature type="domain" description="EF-hand" evidence="4">
    <location>
        <begin position="39"/>
        <end position="74"/>
    </location>
</feature>
<keyword evidence="2" id="KW-0677">Repeat</keyword>
<dbReference type="Pfam" id="PF13499">
    <property type="entry name" value="EF-hand_7"/>
    <property type="match status" value="2"/>
</dbReference>
<dbReference type="PROSITE" id="PS50222">
    <property type="entry name" value="EF_HAND_2"/>
    <property type="match status" value="4"/>
</dbReference>
<evidence type="ECO:0000256" key="3">
    <source>
        <dbReference type="ARBA" id="ARBA00022837"/>
    </source>
</evidence>
<feature type="domain" description="EF-hand" evidence="4">
    <location>
        <begin position="112"/>
        <end position="147"/>
    </location>
</feature>
<protein>
    <submittedName>
        <fullName evidence="6">Calcyphosin-like protein isoform X1</fullName>
    </submittedName>
</protein>
<dbReference type="InterPro" id="IPR018247">
    <property type="entry name" value="EF_Hand_1_Ca_BS"/>
</dbReference>
<dbReference type="Proteomes" id="UP000694888">
    <property type="component" value="Unplaced"/>
</dbReference>
<dbReference type="PROSITE" id="PS00018">
    <property type="entry name" value="EF_HAND_1"/>
    <property type="match status" value="2"/>
</dbReference>
<dbReference type="PANTHER" id="PTHR34524:SF6">
    <property type="entry name" value="CALCYPHOSINE LIKE"/>
    <property type="match status" value="1"/>
</dbReference>
<keyword evidence="3" id="KW-0106">Calcium</keyword>
<keyword evidence="1" id="KW-0479">Metal-binding</keyword>
<proteinExistence type="predicted"/>
<evidence type="ECO:0000259" key="4">
    <source>
        <dbReference type="PROSITE" id="PS50222"/>
    </source>
</evidence>
<name>A0ABM0K7B3_APLCA</name>
<dbReference type="Gene3D" id="1.10.238.10">
    <property type="entry name" value="EF-hand"/>
    <property type="match status" value="2"/>
</dbReference>
<gene>
    <name evidence="6" type="primary">LOC101856698</name>
</gene>
<organism evidence="5 6">
    <name type="scientific">Aplysia californica</name>
    <name type="common">California sea hare</name>
    <dbReference type="NCBI Taxonomy" id="6500"/>
    <lineage>
        <taxon>Eukaryota</taxon>
        <taxon>Metazoa</taxon>
        <taxon>Spiralia</taxon>
        <taxon>Lophotrochozoa</taxon>
        <taxon>Mollusca</taxon>
        <taxon>Gastropoda</taxon>
        <taxon>Heterobranchia</taxon>
        <taxon>Euthyneura</taxon>
        <taxon>Tectipleura</taxon>
        <taxon>Aplysiida</taxon>
        <taxon>Aplysioidea</taxon>
        <taxon>Aplysiidae</taxon>
        <taxon>Aplysia</taxon>
    </lineage>
</organism>
<feature type="domain" description="EF-hand" evidence="4">
    <location>
        <begin position="155"/>
        <end position="191"/>
    </location>
</feature>
<dbReference type="GeneID" id="101856698"/>
<evidence type="ECO:0000313" key="6">
    <source>
        <dbReference type="RefSeq" id="XP_005110447.1"/>
    </source>
</evidence>
<dbReference type="SMART" id="SM00054">
    <property type="entry name" value="EFh"/>
    <property type="match status" value="4"/>
</dbReference>
<dbReference type="InterPro" id="IPR051581">
    <property type="entry name" value="Ca-bind"/>
</dbReference>
<dbReference type="RefSeq" id="XP_005110447.1">
    <property type="nucleotide sequence ID" value="XM_005110390.3"/>
</dbReference>
<feature type="domain" description="EF-hand" evidence="4">
    <location>
        <begin position="76"/>
        <end position="111"/>
    </location>
</feature>
<dbReference type="PANTHER" id="PTHR34524">
    <property type="entry name" value="CALCYPHOSIN"/>
    <property type="match status" value="1"/>
</dbReference>
<sequence>MAATKRTQHELQHKSKIALQKATDPVEKLRLACLTRGAGGIKGLARTFKIMDDDESRSLDRKEFAKGIHDYGITEIEKETIDELFSIFDKDGSGSIDFDEFLVKLRPAMSQNRKNLIYQAFKKLDKTGDGVVTIEDLKGVYSASKHPKYLSGEWTEDQVLRQFLDSFDSQDKDGKITKEEFINYYVGVSASVDNDAYFDLMMRNAWRI</sequence>
<evidence type="ECO:0000313" key="5">
    <source>
        <dbReference type="Proteomes" id="UP000694888"/>
    </source>
</evidence>